<dbReference type="AlphaFoldDB" id="A0AAV0D3F1"/>
<dbReference type="EMBL" id="CAMAPF010000064">
    <property type="protein sequence ID" value="CAH9090302.1"/>
    <property type="molecule type" value="Genomic_DNA"/>
</dbReference>
<dbReference type="Pfam" id="PF14223">
    <property type="entry name" value="Retrotran_gag_2"/>
    <property type="match status" value="1"/>
</dbReference>
<gene>
    <name evidence="2" type="ORF">CEPIT_LOCUS11200</name>
</gene>
<dbReference type="Proteomes" id="UP001152523">
    <property type="component" value="Unassembled WGS sequence"/>
</dbReference>
<accession>A0AAV0D3F1</accession>
<comment type="caution">
    <text evidence="2">The sequence shown here is derived from an EMBL/GenBank/DDBJ whole genome shotgun (WGS) entry which is preliminary data.</text>
</comment>
<evidence type="ECO:0000313" key="2">
    <source>
        <dbReference type="EMBL" id="CAH9090302.1"/>
    </source>
</evidence>
<proteinExistence type="predicted"/>
<reference evidence="2" key="1">
    <citation type="submission" date="2022-07" db="EMBL/GenBank/DDBJ databases">
        <authorList>
            <person name="Macas J."/>
            <person name="Novak P."/>
            <person name="Neumann P."/>
        </authorList>
    </citation>
    <scope>NUCLEOTIDE SEQUENCE</scope>
</reference>
<feature type="compositionally biased region" description="Gly residues" evidence="1">
    <location>
        <begin position="117"/>
        <end position="129"/>
    </location>
</feature>
<evidence type="ECO:0000313" key="3">
    <source>
        <dbReference type="Proteomes" id="UP001152523"/>
    </source>
</evidence>
<evidence type="ECO:0000256" key="1">
    <source>
        <dbReference type="SAM" id="MobiDB-lite"/>
    </source>
</evidence>
<sequence>MVRLQSLRREFEAIKMKDKESVQDYISRLTSIVQQMKTYGEEVTSKQAVSKVMRSLTSKYSQLVTAIEEAKNMETYTFEELKGSLQAFDERQTSMEESSEEKVFQAKGEAPRDNPFGGQGRGRGGFRGGYRGRGRGC</sequence>
<organism evidence="2 3">
    <name type="scientific">Cuscuta epithymum</name>
    <dbReference type="NCBI Taxonomy" id="186058"/>
    <lineage>
        <taxon>Eukaryota</taxon>
        <taxon>Viridiplantae</taxon>
        <taxon>Streptophyta</taxon>
        <taxon>Embryophyta</taxon>
        <taxon>Tracheophyta</taxon>
        <taxon>Spermatophyta</taxon>
        <taxon>Magnoliopsida</taxon>
        <taxon>eudicotyledons</taxon>
        <taxon>Gunneridae</taxon>
        <taxon>Pentapetalae</taxon>
        <taxon>asterids</taxon>
        <taxon>lamiids</taxon>
        <taxon>Solanales</taxon>
        <taxon>Convolvulaceae</taxon>
        <taxon>Cuscuteae</taxon>
        <taxon>Cuscuta</taxon>
        <taxon>Cuscuta subgen. Cuscuta</taxon>
    </lineage>
</organism>
<feature type="region of interest" description="Disordered" evidence="1">
    <location>
        <begin position="91"/>
        <end position="137"/>
    </location>
</feature>
<dbReference type="PANTHER" id="PTHR35317">
    <property type="entry name" value="OS04G0629600 PROTEIN"/>
    <property type="match status" value="1"/>
</dbReference>
<keyword evidence="3" id="KW-1185">Reference proteome</keyword>
<protein>
    <submittedName>
        <fullName evidence="2">Uncharacterized protein</fullName>
    </submittedName>
</protein>
<name>A0AAV0D3F1_9ASTE</name>
<dbReference type="PANTHER" id="PTHR35317:SF35">
    <property type="entry name" value="DUF4219 DOMAIN-CONTAINING PROTEIN"/>
    <property type="match status" value="1"/>
</dbReference>
<feature type="compositionally biased region" description="Basic and acidic residues" evidence="1">
    <location>
        <begin position="91"/>
        <end position="112"/>
    </location>
</feature>